<feature type="domain" description="MnmE helical" evidence="7">
    <location>
        <begin position="147"/>
        <end position="207"/>
    </location>
</feature>
<dbReference type="InterPro" id="IPR027368">
    <property type="entry name" value="MnmE_dom2"/>
</dbReference>
<comment type="caution">
    <text evidence="8">The sequence shown here is derived from an EMBL/GenBank/DDBJ whole genome shotgun (WGS) entry which is preliminary data.</text>
</comment>
<keyword evidence="3" id="KW-0819">tRNA processing</keyword>
<evidence type="ECO:0000313" key="8">
    <source>
        <dbReference type="EMBL" id="KAK2177643.1"/>
    </source>
</evidence>
<evidence type="ECO:0000256" key="4">
    <source>
        <dbReference type="ARBA" id="ARBA00022741"/>
    </source>
</evidence>
<comment type="subcellular location">
    <subcellularLocation>
        <location evidence="1">Mitochondrion</location>
    </subcellularLocation>
</comment>
<keyword evidence="5" id="KW-0342">GTP-binding</keyword>
<evidence type="ECO:0000256" key="3">
    <source>
        <dbReference type="ARBA" id="ARBA00022694"/>
    </source>
</evidence>
<dbReference type="PANTHER" id="PTHR42714">
    <property type="entry name" value="TRNA MODIFICATION GTPASE GTPBP3"/>
    <property type="match status" value="1"/>
</dbReference>
<evidence type="ECO:0000256" key="2">
    <source>
        <dbReference type="ARBA" id="ARBA00011043"/>
    </source>
</evidence>
<sequence>MTAKLANPVVTGVRCLSDVYRGSFAGSIYSLSSGQGKCGVAVIRVSGAEAGTALKEVGRFVRLPGPRRAVLRRLWHPVTARLIDRGLVVWFPGPASFTGEDSCEFHVHGGPAVVTTTLQALGSIPGLRPAEPGEFTKRAFQNGKLDLTEVEGLADLIAAETELQHRQALRQMEGDLASLYSGWTQRLTTSTASLEAHIDFSEDDNLDDGILEKGHLLSVSRLTQSPKSRFTDGCLLGWYKT</sequence>
<evidence type="ECO:0000259" key="7">
    <source>
        <dbReference type="Pfam" id="PF12631"/>
    </source>
</evidence>
<proteinExistence type="inferred from homology"/>
<dbReference type="GO" id="GO:0005739">
    <property type="term" value="C:mitochondrion"/>
    <property type="evidence" value="ECO:0007669"/>
    <property type="project" value="UniProtKB-SubCell"/>
</dbReference>
<evidence type="ECO:0000259" key="6">
    <source>
        <dbReference type="Pfam" id="PF10396"/>
    </source>
</evidence>
<dbReference type="Proteomes" id="UP001209878">
    <property type="component" value="Unassembled WGS sequence"/>
</dbReference>
<dbReference type="GO" id="GO:0005525">
    <property type="term" value="F:GTP binding"/>
    <property type="evidence" value="ECO:0007669"/>
    <property type="project" value="UniProtKB-KW"/>
</dbReference>
<dbReference type="GO" id="GO:0030488">
    <property type="term" value="P:tRNA methylation"/>
    <property type="evidence" value="ECO:0007669"/>
    <property type="project" value="TreeGrafter"/>
</dbReference>
<evidence type="ECO:0008006" key="10">
    <source>
        <dbReference type="Google" id="ProtNLM"/>
    </source>
</evidence>
<dbReference type="SUPFAM" id="SSF103025">
    <property type="entry name" value="Folate-binding domain"/>
    <property type="match status" value="1"/>
</dbReference>
<dbReference type="FunFam" id="3.30.1360.120:FF:000007">
    <property type="entry name" value="tRNA modification GTPase GTPBP3, mitochondrial"/>
    <property type="match status" value="1"/>
</dbReference>
<dbReference type="SUPFAM" id="SSF116878">
    <property type="entry name" value="TrmE connector domain"/>
    <property type="match status" value="1"/>
</dbReference>
<dbReference type="Gene3D" id="3.30.1360.120">
    <property type="entry name" value="Probable tRNA modification gtpase trme, domain 1"/>
    <property type="match status" value="1"/>
</dbReference>
<comment type="similarity">
    <text evidence="2">Belongs to the TRAFAC class TrmE-Era-EngA-EngB-Septin-like GTPase superfamily. TrmE GTPase family.</text>
</comment>
<protein>
    <recommendedName>
        <fullName evidence="10">GTP-binding protein TrmE N-terminal domain-containing protein</fullName>
    </recommendedName>
</protein>
<evidence type="ECO:0000313" key="9">
    <source>
        <dbReference type="Proteomes" id="UP001209878"/>
    </source>
</evidence>
<dbReference type="Pfam" id="PF12631">
    <property type="entry name" value="MnmE_helical"/>
    <property type="match status" value="1"/>
</dbReference>
<dbReference type="Gene3D" id="1.20.120.430">
    <property type="entry name" value="tRNA modification GTPase MnmE domain 2"/>
    <property type="match status" value="1"/>
</dbReference>
<dbReference type="CDD" id="cd14858">
    <property type="entry name" value="TrmE_N"/>
    <property type="match status" value="1"/>
</dbReference>
<dbReference type="Pfam" id="PF10396">
    <property type="entry name" value="TrmE_N"/>
    <property type="match status" value="1"/>
</dbReference>
<gene>
    <name evidence="8" type="ORF">NP493_587g00000</name>
</gene>
<keyword evidence="9" id="KW-1185">Reference proteome</keyword>
<accession>A0AAD9KVQ4</accession>
<evidence type="ECO:0000256" key="5">
    <source>
        <dbReference type="ARBA" id="ARBA00023134"/>
    </source>
</evidence>
<keyword evidence="4" id="KW-0547">Nucleotide-binding</keyword>
<dbReference type="EMBL" id="JAODUO010000586">
    <property type="protein sequence ID" value="KAK2177643.1"/>
    <property type="molecule type" value="Genomic_DNA"/>
</dbReference>
<reference evidence="8" key="1">
    <citation type="journal article" date="2023" name="Mol. Biol. Evol.">
        <title>Third-Generation Sequencing Reveals the Adaptive Role of the Epigenome in Three Deep-Sea Polychaetes.</title>
        <authorList>
            <person name="Perez M."/>
            <person name="Aroh O."/>
            <person name="Sun Y."/>
            <person name="Lan Y."/>
            <person name="Juniper S.K."/>
            <person name="Young C.R."/>
            <person name="Angers B."/>
            <person name="Qian P.Y."/>
        </authorList>
    </citation>
    <scope>NUCLEOTIDE SEQUENCE</scope>
    <source>
        <strain evidence="8">R07B-5</strain>
    </source>
</reference>
<organism evidence="8 9">
    <name type="scientific">Ridgeia piscesae</name>
    <name type="common">Tubeworm</name>
    <dbReference type="NCBI Taxonomy" id="27915"/>
    <lineage>
        <taxon>Eukaryota</taxon>
        <taxon>Metazoa</taxon>
        <taxon>Spiralia</taxon>
        <taxon>Lophotrochozoa</taxon>
        <taxon>Annelida</taxon>
        <taxon>Polychaeta</taxon>
        <taxon>Sedentaria</taxon>
        <taxon>Canalipalpata</taxon>
        <taxon>Sabellida</taxon>
        <taxon>Siboglinidae</taxon>
        <taxon>Ridgeia</taxon>
    </lineage>
</organism>
<dbReference type="AlphaFoldDB" id="A0AAD9KVQ4"/>
<dbReference type="InterPro" id="IPR018948">
    <property type="entry name" value="GTP-bd_TrmE_N"/>
</dbReference>
<feature type="domain" description="GTP-binding protein TrmE N-terminal" evidence="6">
    <location>
        <begin position="28"/>
        <end position="144"/>
    </location>
</feature>
<dbReference type="InterPro" id="IPR027266">
    <property type="entry name" value="TrmE/GcvT-like"/>
</dbReference>
<dbReference type="GO" id="GO:0002098">
    <property type="term" value="P:tRNA wobble uridine modification"/>
    <property type="evidence" value="ECO:0007669"/>
    <property type="project" value="TreeGrafter"/>
</dbReference>
<dbReference type="InterPro" id="IPR025867">
    <property type="entry name" value="MnmE_helical"/>
</dbReference>
<evidence type="ECO:0000256" key="1">
    <source>
        <dbReference type="ARBA" id="ARBA00004173"/>
    </source>
</evidence>
<dbReference type="PANTHER" id="PTHR42714:SF2">
    <property type="entry name" value="TRNA MODIFICATION GTPASE GTPBP3, MITOCHONDRIAL"/>
    <property type="match status" value="1"/>
</dbReference>
<name>A0AAD9KVQ4_RIDPI</name>